<organism evidence="2 3">
    <name type="scientific">Pieris macdunnoughi</name>
    <dbReference type="NCBI Taxonomy" id="345717"/>
    <lineage>
        <taxon>Eukaryota</taxon>
        <taxon>Metazoa</taxon>
        <taxon>Ecdysozoa</taxon>
        <taxon>Arthropoda</taxon>
        <taxon>Hexapoda</taxon>
        <taxon>Insecta</taxon>
        <taxon>Pterygota</taxon>
        <taxon>Neoptera</taxon>
        <taxon>Endopterygota</taxon>
        <taxon>Lepidoptera</taxon>
        <taxon>Glossata</taxon>
        <taxon>Ditrysia</taxon>
        <taxon>Papilionoidea</taxon>
        <taxon>Pieridae</taxon>
        <taxon>Pierinae</taxon>
        <taxon>Pieris</taxon>
    </lineage>
</organism>
<protein>
    <submittedName>
        <fullName evidence="2">Uncharacterized protein</fullName>
    </submittedName>
</protein>
<keyword evidence="1" id="KW-1133">Transmembrane helix</keyword>
<dbReference type="EMBL" id="CAJOBZ010000046">
    <property type="protein sequence ID" value="CAF4912742.1"/>
    <property type="molecule type" value="Genomic_DNA"/>
</dbReference>
<sequence>MIVGCCGVVSDGGRTVTDSSQGVISGMFVLSGGINVIGYIISYDWLHLDRVHRDHSAFTIPELTPPDLFGDGDDTLMRESDIIRLGIEKLLE</sequence>
<evidence type="ECO:0000256" key="1">
    <source>
        <dbReference type="SAM" id="Phobius"/>
    </source>
</evidence>
<keyword evidence="1" id="KW-0812">Transmembrane</keyword>
<dbReference type="Proteomes" id="UP000663880">
    <property type="component" value="Unassembled WGS sequence"/>
</dbReference>
<evidence type="ECO:0000313" key="3">
    <source>
        <dbReference type="Proteomes" id="UP000663880"/>
    </source>
</evidence>
<comment type="caution">
    <text evidence="2">The sequence shown here is derived from an EMBL/GenBank/DDBJ whole genome shotgun (WGS) entry which is preliminary data.</text>
</comment>
<proteinExistence type="predicted"/>
<name>A0A821VT60_9NEOP</name>
<gene>
    <name evidence="2" type="ORF">PMACD_LOCUS12296</name>
</gene>
<accession>A0A821VT60</accession>
<keyword evidence="1" id="KW-0472">Membrane</keyword>
<evidence type="ECO:0000313" key="2">
    <source>
        <dbReference type="EMBL" id="CAF4912742.1"/>
    </source>
</evidence>
<reference evidence="2" key="1">
    <citation type="submission" date="2021-02" db="EMBL/GenBank/DDBJ databases">
        <authorList>
            <person name="Steward A R."/>
        </authorList>
    </citation>
    <scope>NUCLEOTIDE SEQUENCE</scope>
</reference>
<dbReference type="AlphaFoldDB" id="A0A821VT60"/>
<keyword evidence="3" id="KW-1185">Reference proteome</keyword>
<feature type="transmembrane region" description="Helical" evidence="1">
    <location>
        <begin position="23"/>
        <end position="46"/>
    </location>
</feature>